<name>A0A4U0W935_9PEZI</name>
<evidence type="ECO:0000313" key="1">
    <source>
        <dbReference type="EMBL" id="TKA58673.1"/>
    </source>
</evidence>
<dbReference type="Proteomes" id="UP000308768">
    <property type="component" value="Unassembled WGS sequence"/>
</dbReference>
<dbReference type="EMBL" id="NAJN01002041">
    <property type="protein sequence ID" value="TKA58673.1"/>
    <property type="molecule type" value="Genomic_DNA"/>
</dbReference>
<gene>
    <name evidence="1" type="ORF">B0A49_11945</name>
</gene>
<evidence type="ECO:0000313" key="2">
    <source>
        <dbReference type="Proteomes" id="UP000308768"/>
    </source>
</evidence>
<reference evidence="1 2" key="1">
    <citation type="submission" date="2017-03" db="EMBL/GenBank/DDBJ databases">
        <title>Genomes of endolithic fungi from Antarctica.</title>
        <authorList>
            <person name="Coleine C."/>
            <person name="Masonjones S."/>
            <person name="Stajich J.E."/>
        </authorList>
    </citation>
    <scope>NUCLEOTIDE SEQUENCE [LARGE SCALE GENOMIC DNA]</scope>
    <source>
        <strain evidence="1 2">CCFEE 5187</strain>
    </source>
</reference>
<keyword evidence="2" id="KW-1185">Reference proteome</keyword>
<protein>
    <submittedName>
        <fullName evidence="1">Uncharacterized protein</fullName>
    </submittedName>
</protein>
<organism evidence="1 2">
    <name type="scientific">Cryomyces minteri</name>
    <dbReference type="NCBI Taxonomy" id="331657"/>
    <lineage>
        <taxon>Eukaryota</taxon>
        <taxon>Fungi</taxon>
        <taxon>Dikarya</taxon>
        <taxon>Ascomycota</taxon>
        <taxon>Pezizomycotina</taxon>
        <taxon>Dothideomycetes</taxon>
        <taxon>Dothideomycetes incertae sedis</taxon>
        <taxon>Cryomyces</taxon>
    </lineage>
</organism>
<dbReference type="OrthoDB" id="3856898at2759"/>
<dbReference type="AlphaFoldDB" id="A0A4U0W935"/>
<proteinExistence type="predicted"/>
<comment type="caution">
    <text evidence="1">The sequence shown here is derived from an EMBL/GenBank/DDBJ whole genome shotgun (WGS) entry which is preliminary data.</text>
</comment>
<accession>A0A4U0W935</accession>
<sequence length="179" mass="20615">MVVVKIRDPDMSSQLRSQRPNQLKDRMNNALKEQTNINIQKFAEDWVGVWGREAQVIVPTYGVLVHGVQTKFMDPSDMTKAMRLLQAENAPRMPRAEIKYVGWLTKSAVNKKNSTLIVEFTRPEDANEAINWGMELSVKHHKHLATAPARMTPRNALRRRIRARIENARHARDRTRPGV</sequence>